<sequence>MTKEVDKLDMIIQAHEYECLKGEKFLQEFFDSTVGKKVFSLGVTKEHVQTLMAARETAVGKK</sequence>
<evidence type="ECO:0000313" key="1">
    <source>
        <dbReference type="EMBL" id="QQP41408.1"/>
    </source>
</evidence>
<accession>A0A7T8JZZ4</accession>
<gene>
    <name evidence="1" type="ORF">FKW44_015765</name>
</gene>
<dbReference type="Proteomes" id="UP000595437">
    <property type="component" value="Chromosome 10"/>
</dbReference>
<reference evidence="2" key="1">
    <citation type="submission" date="2021-01" db="EMBL/GenBank/DDBJ databases">
        <title>Caligus Genome Assembly.</title>
        <authorList>
            <person name="Gallardo-Escarate C."/>
        </authorList>
    </citation>
    <scope>NUCLEOTIDE SEQUENCE [LARGE SCALE GENOMIC DNA]</scope>
</reference>
<organism evidence="1 2">
    <name type="scientific">Caligus rogercresseyi</name>
    <name type="common">Sea louse</name>
    <dbReference type="NCBI Taxonomy" id="217165"/>
    <lineage>
        <taxon>Eukaryota</taxon>
        <taxon>Metazoa</taxon>
        <taxon>Ecdysozoa</taxon>
        <taxon>Arthropoda</taxon>
        <taxon>Crustacea</taxon>
        <taxon>Multicrustacea</taxon>
        <taxon>Hexanauplia</taxon>
        <taxon>Copepoda</taxon>
        <taxon>Siphonostomatoida</taxon>
        <taxon>Caligidae</taxon>
        <taxon>Caligus</taxon>
    </lineage>
</organism>
<dbReference type="EMBL" id="CP045899">
    <property type="protein sequence ID" value="QQP41408.1"/>
    <property type="molecule type" value="Genomic_DNA"/>
</dbReference>
<dbReference type="AlphaFoldDB" id="A0A7T8JZZ4"/>
<name>A0A7T8JZZ4_CALRO</name>
<dbReference type="OrthoDB" id="10254258at2759"/>
<proteinExistence type="predicted"/>
<dbReference type="Gene3D" id="1.10.3210.10">
    <property type="entry name" value="Hypothetical protein af1432"/>
    <property type="match status" value="1"/>
</dbReference>
<protein>
    <submittedName>
        <fullName evidence="1">HD domain-containing protein 2</fullName>
    </submittedName>
</protein>
<evidence type="ECO:0000313" key="2">
    <source>
        <dbReference type="Proteomes" id="UP000595437"/>
    </source>
</evidence>
<keyword evidence="2" id="KW-1185">Reference proteome</keyword>